<comment type="PTM">
    <text evidence="7">4'-phosphopantetheine is transferred from CoA to a specific serine of apo-ACP by AcpS. This modification is essential for activity because fatty acids are bound in thioester linkage to the sulfhydryl of the prosthetic group.</text>
</comment>
<keyword evidence="3 7" id="KW-0597">Phosphoprotein</keyword>
<feature type="modified residue" description="O-(pantetheine 4'-phosphoryl)serine" evidence="7">
    <location>
        <position position="39"/>
    </location>
</feature>
<keyword evidence="1 7" id="KW-0596">Phosphopantetheine</keyword>
<comment type="subcellular location">
    <subcellularLocation>
        <location evidence="7">Cytoplasm</location>
    </subcellularLocation>
</comment>
<dbReference type="GO" id="GO:0000035">
    <property type="term" value="F:acyl binding"/>
    <property type="evidence" value="ECO:0007669"/>
    <property type="project" value="TreeGrafter"/>
</dbReference>
<keyword evidence="5 7" id="KW-0443">Lipid metabolism</keyword>
<evidence type="ECO:0000313" key="9">
    <source>
        <dbReference type="EMBL" id="WCO68369.1"/>
    </source>
</evidence>
<evidence type="ECO:0000256" key="4">
    <source>
        <dbReference type="ARBA" id="ARBA00022832"/>
    </source>
</evidence>
<dbReference type="Pfam" id="PF00550">
    <property type="entry name" value="PP-binding"/>
    <property type="match status" value="1"/>
</dbReference>
<dbReference type="HAMAP" id="MF_01217">
    <property type="entry name" value="Acyl_carrier"/>
    <property type="match status" value="1"/>
</dbReference>
<evidence type="ECO:0000256" key="2">
    <source>
        <dbReference type="ARBA" id="ARBA00022516"/>
    </source>
</evidence>
<keyword evidence="2 7" id="KW-0444">Lipid biosynthesis</keyword>
<protein>
    <recommendedName>
        <fullName evidence="7">Acyl carrier protein</fullName>
        <shortName evidence="7">ACP</shortName>
    </recommendedName>
</protein>
<evidence type="ECO:0000256" key="3">
    <source>
        <dbReference type="ARBA" id="ARBA00022553"/>
    </source>
</evidence>
<comment type="pathway">
    <text evidence="7">Lipid metabolism; fatty acid biosynthesis.</text>
</comment>
<dbReference type="Gene3D" id="1.10.1200.10">
    <property type="entry name" value="ACP-like"/>
    <property type="match status" value="1"/>
</dbReference>
<dbReference type="GO" id="GO:0000036">
    <property type="term" value="F:acyl carrier activity"/>
    <property type="evidence" value="ECO:0007669"/>
    <property type="project" value="UniProtKB-UniRule"/>
</dbReference>
<evidence type="ECO:0000256" key="1">
    <source>
        <dbReference type="ARBA" id="ARBA00022450"/>
    </source>
</evidence>
<dbReference type="InterPro" id="IPR036736">
    <property type="entry name" value="ACP-like_sf"/>
</dbReference>
<proteinExistence type="inferred from homology"/>
<keyword evidence="6 7" id="KW-0275">Fatty acid biosynthesis</keyword>
<dbReference type="PROSITE" id="PS50075">
    <property type="entry name" value="CARRIER"/>
    <property type="match status" value="1"/>
</dbReference>
<dbReference type="GO" id="GO:0009245">
    <property type="term" value="P:lipid A biosynthetic process"/>
    <property type="evidence" value="ECO:0007669"/>
    <property type="project" value="TreeGrafter"/>
</dbReference>
<dbReference type="SUPFAM" id="SSF47336">
    <property type="entry name" value="ACP-like"/>
    <property type="match status" value="1"/>
</dbReference>
<evidence type="ECO:0000256" key="7">
    <source>
        <dbReference type="HAMAP-Rule" id="MF_01217"/>
    </source>
</evidence>
<dbReference type="GO" id="GO:0016020">
    <property type="term" value="C:membrane"/>
    <property type="evidence" value="ECO:0007669"/>
    <property type="project" value="GOC"/>
</dbReference>
<organism evidence="9 10">
    <name type="scientific">Iamia majanohamensis</name>
    <dbReference type="NCBI Taxonomy" id="467976"/>
    <lineage>
        <taxon>Bacteria</taxon>
        <taxon>Bacillati</taxon>
        <taxon>Actinomycetota</taxon>
        <taxon>Acidimicrobiia</taxon>
        <taxon>Acidimicrobiales</taxon>
        <taxon>Iamiaceae</taxon>
        <taxon>Iamia</taxon>
    </lineage>
</organism>
<accession>A0AAE9YC64</accession>
<dbReference type="Proteomes" id="UP001216390">
    <property type="component" value="Chromosome"/>
</dbReference>
<keyword evidence="7" id="KW-0963">Cytoplasm</keyword>
<dbReference type="PANTHER" id="PTHR20863">
    <property type="entry name" value="ACYL CARRIER PROTEIN"/>
    <property type="match status" value="1"/>
</dbReference>
<evidence type="ECO:0000259" key="8">
    <source>
        <dbReference type="PROSITE" id="PS50075"/>
    </source>
</evidence>
<dbReference type="InterPro" id="IPR009081">
    <property type="entry name" value="PP-bd_ACP"/>
</dbReference>
<sequence>MDRSTVLAAVVDAAVEVLRLDRDAVTEDATWAGDLEADSLDLTELVMALEDRFEVEVPEDRLEGLETVGDAADVVLAAVGQAAPSGS</sequence>
<gene>
    <name evidence="7" type="primary">acpP</name>
    <name evidence="9" type="ORF">PO878_06460</name>
</gene>
<dbReference type="NCBIfam" id="NF002150">
    <property type="entry name" value="PRK00982.1-4"/>
    <property type="match status" value="1"/>
</dbReference>
<comment type="similarity">
    <text evidence="7">Belongs to the acyl carrier protein (ACP) family.</text>
</comment>
<dbReference type="NCBIfam" id="NF002148">
    <property type="entry name" value="PRK00982.1-2"/>
    <property type="match status" value="1"/>
</dbReference>
<evidence type="ECO:0000256" key="5">
    <source>
        <dbReference type="ARBA" id="ARBA00023098"/>
    </source>
</evidence>
<dbReference type="RefSeq" id="WP_272737886.1">
    <property type="nucleotide sequence ID" value="NZ_CP116942.1"/>
</dbReference>
<name>A0AAE9YC64_9ACTN</name>
<dbReference type="GO" id="GO:0005829">
    <property type="term" value="C:cytosol"/>
    <property type="evidence" value="ECO:0007669"/>
    <property type="project" value="TreeGrafter"/>
</dbReference>
<dbReference type="EMBL" id="CP116942">
    <property type="protein sequence ID" value="WCO68369.1"/>
    <property type="molecule type" value="Genomic_DNA"/>
</dbReference>
<evidence type="ECO:0000256" key="6">
    <source>
        <dbReference type="ARBA" id="ARBA00023160"/>
    </source>
</evidence>
<comment type="function">
    <text evidence="7">Carrier of the growing fatty acid chain in fatty acid biosynthesis.</text>
</comment>
<dbReference type="KEGG" id="ima:PO878_06460"/>
<dbReference type="AlphaFoldDB" id="A0AAE9YC64"/>
<keyword evidence="10" id="KW-1185">Reference proteome</keyword>
<dbReference type="PANTHER" id="PTHR20863:SF76">
    <property type="entry name" value="CARRIER DOMAIN-CONTAINING PROTEIN"/>
    <property type="match status" value="1"/>
</dbReference>
<feature type="domain" description="Carrier" evidence="8">
    <location>
        <begin position="1"/>
        <end position="79"/>
    </location>
</feature>
<keyword evidence="4 7" id="KW-0276">Fatty acid metabolism</keyword>
<dbReference type="InterPro" id="IPR003231">
    <property type="entry name" value="ACP"/>
</dbReference>
<evidence type="ECO:0000313" key="10">
    <source>
        <dbReference type="Proteomes" id="UP001216390"/>
    </source>
</evidence>
<reference evidence="9" key="1">
    <citation type="submission" date="2023-01" db="EMBL/GenBank/DDBJ databases">
        <title>The diversity of Class Acidimicrobiia in South China Sea sediment environments and the proposal of Iamia marina sp. nov., a novel species of the genus Iamia.</title>
        <authorList>
            <person name="He Y."/>
            <person name="Tian X."/>
        </authorList>
    </citation>
    <scope>NUCLEOTIDE SEQUENCE</scope>
    <source>
        <strain evidence="9">DSM 19957</strain>
    </source>
</reference>